<feature type="compositionally biased region" description="Low complexity" evidence="4">
    <location>
        <begin position="48"/>
        <end position="64"/>
    </location>
</feature>
<proteinExistence type="predicted"/>
<keyword evidence="2 3" id="KW-0694">RNA-binding</keyword>
<evidence type="ECO:0000313" key="7">
    <source>
        <dbReference type="Proteomes" id="UP000673552"/>
    </source>
</evidence>
<feature type="domain" description="RRM" evidence="5">
    <location>
        <begin position="195"/>
        <end position="278"/>
    </location>
</feature>
<feature type="compositionally biased region" description="Polar residues" evidence="4">
    <location>
        <begin position="845"/>
        <end position="866"/>
    </location>
</feature>
<dbReference type="SMART" id="SM00360">
    <property type="entry name" value="RRM"/>
    <property type="match status" value="2"/>
</dbReference>
<gene>
    <name evidence="6" type="ORF">LSCM1_04431</name>
</gene>
<dbReference type="Gene3D" id="3.30.70.330">
    <property type="match status" value="2"/>
</dbReference>
<feature type="region of interest" description="Disordered" evidence="4">
    <location>
        <begin position="730"/>
        <end position="833"/>
    </location>
</feature>
<dbReference type="SUPFAM" id="SSF54928">
    <property type="entry name" value="RNA-binding domain, RBD"/>
    <property type="match status" value="1"/>
</dbReference>
<dbReference type="AlphaFoldDB" id="A0A836HA02"/>
<evidence type="ECO:0000256" key="4">
    <source>
        <dbReference type="SAM" id="MobiDB-lite"/>
    </source>
</evidence>
<dbReference type="Pfam" id="PF00076">
    <property type="entry name" value="RRM_1"/>
    <property type="match status" value="2"/>
</dbReference>
<sequence length="899" mass="93062">MKRSSSKPMGTASPMLIDAEQRPLLHLHAASFSSAGTSPMSATRLRQSPGGAAPASRQSPASAPMLTGGGGSHTGFPVRSVGYVQQPFRTDAVCGCSPINYGTAVAMAASRSMPALSVERLGEPVLMQGPMGTAAAAAMAMSFATPLSGELDALSTPPSSMATPANWNVSTTEYPSLTARSPMPTPMTPTEHSSTNLILYNVGPDMTEAALQNMFEPFGEVVSSAVMRDIHTGASLGTAFVRYAYHADARRALETFSDRANPVCLHESKPLVVQWARKQHDGAPAGEARKKIMKLFVRNVPLDCTAEDLEELFGAYGSVRQVTLHKDTSPVQDEAMVRLIAFVIYTEEGAAERAAREVHNTKPFASCNGIPIMVKLAESSQRRRFMKNAEAVGPISLAAVSAGFPAARTSPMAPGMNSSPFDFASAAQPHQQHLQQPQQATAPQQVMHEANGFEVSSSSYSMPVFESTTMYPPPDPREGSMGSYHGTIQPLLVSVSGGGTPAAMTPLASSIMGGSTGRYHQLTPAHAVDKEGRVSPHSSAAGSVLAHSYRRPASLSFDANAAAANGAFSASSKFNYQNLSDGMAGGCSAGGCPNGSFLYCDSTTGDTNTTVITAAPDCELSHTLASCPCSEASGGYFPPNGSFTASPQLTRKGVEATPSPTATAAAFAVGSAPPPGPLRSGAAPSVALSSACGSLQQSTGLQRTPPANMTVTGSVAASRLVSAAFVPASGQAGAVPPPSARPPAASSMCTPDMGFTTPNGSSTVSMNAAAHNRESPTRRTDASESWRRAVRTHVHNTKLQNERCNASSSLPSTPSVSISSTAPTPATPPPVAAPKGIVLSLSCIQPSATGSTPPRSPIYSPTQSNAPADPKSAGPGALPPGRMRYYHNPYSSESTKLFC</sequence>
<evidence type="ECO:0000256" key="1">
    <source>
        <dbReference type="ARBA" id="ARBA00022737"/>
    </source>
</evidence>
<dbReference type="EMBL" id="JAFEUZ010000029">
    <property type="protein sequence ID" value="KAG5473801.1"/>
    <property type="molecule type" value="Genomic_DNA"/>
</dbReference>
<name>A0A836HA02_9TRYP</name>
<dbReference type="OrthoDB" id="266020at2759"/>
<keyword evidence="1" id="KW-0677">Repeat</keyword>
<feature type="compositionally biased region" description="Polar residues" evidence="4">
    <location>
        <begin position="31"/>
        <end position="46"/>
    </location>
</feature>
<dbReference type="PROSITE" id="PS50102">
    <property type="entry name" value="RRM"/>
    <property type="match status" value="2"/>
</dbReference>
<feature type="domain" description="RRM" evidence="5">
    <location>
        <begin position="293"/>
        <end position="379"/>
    </location>
</feature>
<evidence type="ECO:0000259" key="5">
    <source>
        <dbReference type="PROSITE" id="PS50102"/>
    </source>
</evidence>
<dbReference type="GeneID" id="92514452"/>
<organism evidence="6 7">
    <name type="scientific">Leishmania martiniquensis</name>
    <dbReference type="NCBI Taxonomy" id="1580590"/>
    <lineage>
        <taxon>Eukaryota</taxon>
        <taxon>Discoba</taxon>
        <taxon>Euglenozoa</taxon>
        <taxon>Kinetoplastea</taxon>
        <taxon>Metakinetoplastina</taxon>
        <taxon>Trypanosomatida</taxon>
        <taxon>Trypanosomatidae</taxon>
        <taxon>Leishmaniinae</taxon>
        <taxon>Leishmania</taxon>
    </lineage>
</organism>
<dbReference type="GO" id="GO:0003723">
    <property type="term" value="F:RNA binding"/>
    <property type="evidence" value="ECO:0007669"/>
    <property type="project" value="UniProtKB-UniRule"/>
</dbReference>
<dbReference type="FunFam" id="3.30.70.330:FF:000835">
    <property type="entry name" value="RNA binding protein, putative"/>
    <property type="match status" value="1"/>
</dbReference>
<evidence type="ECO:0000256" key="2">
    <source>
        <dbReference type="ARBA" id="ARBA00022884"/>
    </source>
</evidence>
<dbReference type="RefSeq" id="XP_067177035.1">
    <property type="nucleotide sequence ID" value="XM_067321940.1"/>
</dbReference>
<dbReference type="KEGG" id="lmat:92514452"/>
<feature type="compositionally biased region" description="Low complexity" evidence="4">
    <location>
        <begin position="806"/>
        <end position="824"/>
    </location>
</feature>
<feature type="region of interest" description="Disordered" evidence="4">
    <location>
        <begin position="1"/>
        <end position="20"/>
    </location>
</feature>
<evidence type="ECO:0000256" key="3">
    <source>
        <dbReference type="PROSITE-ProRule" id="PRU00176"/>
    </source>
</evidence>
<feature type="compositionally biased region" description="Basic and acidic residues" evidence="4">
    <location>
        <begin position="771"/>
        <end position="787"/>
    </location>
</feature>
<reference evidence="7" key="1">
    <citation type="journal article" date="2021" name="Microbiol. Resour. Announc.">
        <title>LGAAP: Leishmaniinae Genome Assembly and Annotation Pipeline.</title>
        <authorList>
            <person name="Almutairi H."/>
            <person name="Urbaniak M.D."/>
            <person name="Bates M.D."/>
            <person name="Jariyapan N."/>
            <person name="Kwakye-Nuako G."/>
            <person name="Thomaz-Soccol V."/>
            <person name="Al-Salem W.S."/>
            <person name="Dillon R.J."/>
            <person name="Bates P.A."/>
            <person name="Gatherer D."/>
        </authorList>
    </citation>
    <scope>NUCLEOTIDE SEQUENCE [LARGE SCALE GENOMIC DNA]</scope>
</reference>
<feature type="compositionally biased region" description="Polar residues" evidence="4">
    <location>
        <begin position="756"/>
        <end position="766"/>
    </location>
</feature>
<dbReference type="Proteomes" id="UP000673552">
    <property type="component" value="Unassembled WGS sequence"/>
</dbReference>
<dbReference type="InterPro" id="IPR000504">
    <property type="entry name" value="RRM_dom"/>
</dbReference>
<feature type="region of interest" description="Disordered" evidence="4">
    <location>
        <begin position="845"/>
        <end position="899"/>
    </location>
</feature>
<comment type="caution">
    <text evidence="6">The sequence shown here is derived from an EMBL/GenBank/DDBJ whole genome shotgun (WGS) entry which is preliminary data.</text>
</comment>
<reference evidence="7" key="2">
    <citation type="journal article" date="2021" name="Sci. Data">
        <title>Chromosome-scale genome sequencing, assembly and annotation of six genomes from subfamily Leishmaniinae.</title>
        <authorList>
            <person name="Almutairi H."/>
            <person name="Urbaniak M.D."/>
            <person name="Bates M.D."/>
            <person name="Jariyapan N."/>
            <person name="Kwakye-Nuako G."/>
            <person name="Thomaz Soccol V."/>
            <person name="Al-Salem W.S."/>
            <person name="Dillon R.J."/>
            <person name="Bates P.A."/>
            <person name="Gatherer D."/>
        </authorList>
    </citation>
    <scope>NUCLEOTIDE SEQUENCE [LARGE SCALE GENOMIC DNA]</scope>
</reference>
<dbReference type="InterPro" id="IPR035979">
    <property type="entry name" value="RBD_domain_sf"/>
</dbReference>
<keyword evidence="7" id="KW-1185">Reference proteome</keyword>
<feature type="compositionally biased region" description="Polar residues" evidence="4">
    <location>
        <begin position="889"/>
        <end position="899"/>
    </location>
</feature>
<evidence type="ECO:0000313" key="6">
    <source>
        <dbReference type="EMBL" id="KAG5473801.1"/>
    </source>
</evidence>
<accession>A0A836HA02</accession>
<dbReference type="CDD" id="cd00590">
    <property type="entry name" value="RRM_SF"/>
    <property type="match status" value="1"/>
</dbReference>
<dbReference type="PANTHER" id="PTHR24012">
    <property type="entry name" value="RNA BINDING PROTEIN"/>
    <property type="match status" value="1"/>
</dbReference>
<protein>
    <recommendedName>
        <fullName evidence="5">RRM domain-containing protein</fullName>
    </recommendedName>
</protein>
<feature type="region of interest" description="Disordered" evidence="4">
    <location>
        <begin position="28"/>
        <end position="71"/>
    </location>
</feature>
<dbReference type="InterPro" id="IPR012677">
    <property type="entry name" value="Nucleotide-bd_a/b_plait_sf"/>
</dbReference>